<dbReference type="SUPFAM" id="SSF56349">
    <property type="entry name" value="DNA breaking-rejoining enzymes"/>
    <property type="match status" value="1"/>
</dbReference>
<dbReference type="InterPro" id="IPR011010">
    <property type="entry name" value="DNA_brk_join_enz"/>
</dbReference>
<gene>
    <name evidence="1" type="ORF">LCGC14_2885630</name>
</gene>
<evidence type="ECO:0000313" key="1">
    <source>
        <dbReference type="EMBL" id="KKK74251.1"/>
    </source>
</evidence>
<organism evidence="1">
    <name type="scientific">marine sediment metagenome</name>
    <dbReference type="NCBI Taxonomy" id="412755"/>
    <lineage>
        <taxon>unclassified sequences</taxon>
        <taxon>metagenomes</taxon>
        <taxon>ecological metagenomes</taxon>
    </lineage>
</organism>
<reference evidence="1" key="1">
    <citation type="journal article" date="2015" name="Nature">
        <title>Complex archaea that bridge the gap between prokaryotes and eukaryotes.</title>
        <authorList>
            <person name="Spang A."/>
            <person name="Saw J.H."/>
            <person name="Jorgensen S.L."/>
            <person name="Zaremba-Niedzwiedzka K."/>
            <person name="Martijn J."/>
            <person name="Lind A.E."/>
            <person name="van Eijk R."/>
            <person name="Schleper C."/>
            <person name="Guy L."/>
            <person name="Ettema T.J."/>
        </authorList>
    </citation>
    <scope>NUCLEOTIDE SEQUENCE</scope>
</reference>
<dbReference type="GO" id="GO:0003677">
    <property type="term" value="F:DNA binding"/>
    <property type="evidence" value="ECO:0007669"/>
    <property type="project" value="InterPro"/>
</dbReference>
<dbReference type="AlphaFoldDB" id="A0A0F9APW2"/>
<name>A0A0F9APW2_9ZZZZ</name>
<protein>
    <recommendedName>
        <fullName evidence="2">Core-binding (CB) domain-containing protein</fullName>
    </recommendedName>
</protein>
<accession>A0A0F9APW2</accession>
<proteinExistence type="predicted"/>
<sequence>MSKPQIPIAQAITAFQRTYAPDHAPKSGEMMRMHLARFQRECKKTLLQDLRHYDLNTFLGQWKGNPRRLRLTALRQFLRWAKRMYDMLDLPIPISESSAPYNPSHESVEREAEELMALARQAAERLVLPHQRAIFLCGFLYCMPLSRVHHAALEELSSLRPQRRDFYDLLAEVYRVVGWTPTPLFQTWLGFSLKTAQRRWLEWSGVRFQDIVRAGYVAYRQRGYRPPLGFQKFKRYDDPLRTIVTDETIRLMPTFWEEGR</sequence>
<comment type="caution">
    <text evidence="1">The sequence shown here is derived from an EMBL/GenBank/DDBJ whole genome shotgun (WGS) entry which is preliminary data.</text>
</comment>
<evidence type="ECO:0008006" key="2">
    <source>
        <dbReference type="Google" id="ProtNLM"/>
    </source>
</evidence>
<dbReference type="EMBL" id="LAZR01056408">
    <property type="protein sequence ID" value="KKK74251.1"/>
    <property type="molecule type" value="Genomic_DNA"/>
</dbReference>